<dbReference type="VEuPathDB" id="TriTrypDB:TEOVI_000109400"/>
<reference evidence="1" key="1">
    <citation type="submission" date="2016-09" db="EMBL/GenBank/DDBJ databases">
        <authorList>
            <person name="Hebert L."/>
            <person name="Moumen B."/>
        </authorList>
    </citation>
    <scope>NUCLEOTIDE SEQUENCE [LARGE SCALE GENOMIC DNA]</scope>
    <source>
        <strain evidence="1">OVI</strain>
    </source>
</reference>
<evidence type="ECO:0000313" key="1">
    <source>
        <dbReference type="EMBL" id="SCU69528.1"/>
    </source>
</evidence>
<sequence>MERVQTQAVHIVAGISRAANREDAVREARLKSINAVAQRRVSEYYLGLKVKGPTHAQLGDSIFSPEHPVHFRLATQQRLYSTIDGPEKSHDATVLRLARHVHFNTTKPGGLKADGPEKDKKVHTMWGAQLFKNCDYRVWTDGFVVPDVSSGAGALAYRKEGWRERVVLGAGSPSCRTRVPAFTDLISLLMVLSTGPEVVEGSILGRIWDLILSIVRLRVSVNFHFVFSHCGVPRNEAANKAAEHGNAKPQPYPACITDIVTGAERQVQNAVYNVFEEGRMPRTHLSVILDHVRPAPKRTKLDRLGEPLLPQFRTGTSKHFGWLRRVVTRTLDQLGCRWCNAQEPGSNASGPPPAVE</sequence>
<dbReference type="GeneID" id="92375034"/>
<evidence type="ECO:0000313" key="2">
    <source>
        <dbReference type="Proteomes" id="UP000195570"/>
    </source>
</evidence>
<keyword evidence="2" id="KW-1185">Reference proteome</keyword>
<comment type="caution">
    <text evidence="1">The sequence shown here is derived from an EMBL/GenBank/DDBJ whole genome shotgun (WGS) entry which is preliminary data.</text>
</comment>
<gene>
    <name evidence="1" type="ORF">TEOVI_000109400</name>
</gene>
<dbReference type="Proteomes" id="UP000195570">
    <property type="component" value="Unassembled WGS sequence"/>
</dbReference>
<proteinExistence type="predicted"/>
<organism evidence="1 2">
    <name type="scientific">Trypanosoma equiperdum</name>
    <dbReference type="NCBI Taxonomy" id="5694"/>
    <lineage>
        <taxon>Eukaryota</taxon>
        <taxon>Discoba</taxon>
        <taxon>Euglenozoa</taxon>
        <taxon>Kinetoplastea</taxon>
        <taxon>Metakinetoplastina</taxon>
        <taxon>Trypanosomatida</taxon>
        <taxon>Trypanosomatidae</taxon>
        <taxon>Trypanosoma</taxon>
    </lineage>
</organism>
<dbReference type="RefSeq" id="XP_067080482.1">
    <property type="nucleotide sequence ID" value="XM_067224381.1"/>
</dbReference>
<name>A0A1G4IC06_TRYEQ</name>
<protein>
    <submittedName>
        <fullName evidence="1">Uncharacterized protein</fullName>
    </submittedName>
</protein>
<dbReference type="AlphaFoldDB" id="A0A1G4IC06"/>
<accession>A0A1G4IC06</accession>
<dbReference type="EMBL" id="CZPT02001242">
    <property type="protein sequence ID" value="SCU69528.1"/>
    <property type="molecule type" value="Genomic_DNA"/>
</dbReference>